<dbReference type="PANTHER" id="PTHR43716:SF1">
    <property type="entry name" value="D-2-HYDROXYGLUTARATE DEHYDROGENASE, MITOCHONDRIAL"/>
    <property type="match status" value="1"/>
</dbReference>
<evidence type="ECO:0000256" key="6">
    <source>
        <dbReference type="ARBA" id="ARBA00051436"/>
    </source>
</evidence>
<dbReference type="InterPro" id="IPR016169">
    <property type="entry name" value="FAD-bd_PCMH_sub2"/>
</dbReference>
<comment type="catalytic activity">
    <reaction evidence="6">
        <text>(R)-lactate + 2 Fe(III)-[cytochrome c] = 2 Fe(II)-[cytochrome c] + pyruvate + 2 H(+)</text>
        <dbReference type="Rhea" id="RHEA:13521"/>
        <dbReference type="Rhea" id="RHEA-COMP:10350"/>
        <dbReference type="Rhea" id="RHEA-COMP:14399"/>
        <dbReference type="ChEBI" id="CHEBI:15361"/>
        <dbReference type="ChEBI" id="CHEBI:15378"/>
        <dbReference type="ChEBI" id="CHEBI:16004"/>
        <dbReference type="ChEBI" id="CHEBI:29033"/>
        <dbReference type="ChEBI" id="CHEBI:29034"/>
        <dbReference type="EC" id="1.1.2.4"/>
    </reaction>
</comment>
<dbReference type="Gene3D" id="3.30.70.2740">
    <property type="match status" value="1"/>
</dbReference>
<dbReference type="FunFam" id="3.30.70.2190:FF:000001">
    <property type="entry name" value="D-2-hydroxyglutarate dehydrogenase mitochondrial"/>
    <property type="match status" value="1"/>
</dbReference>
<dbReference type="InterPro" id="IPR036318">
    <property type="entry name" value="FAD-bd_PCMH-like_sf"/>
</dbReference>
<dbReference type="Gene3D" id="3.30.43.10">
    <property type="entry name" value="Uridine Diphospho-n-acetylenolpyruvylglucosamine Reductase, domain 2"/>
    <property type="match status" value="1"/>
</dbReference>
<evidence type="ECO:0000313" key="10">
    <source>
        <dbReference type="EMBL" id="TFY52123.1"/>
    </source>
</evidence>
<feature type="domain" description="FAD-binding PCMH-type" evidence="9">
    <location>
        <begin position="106"/>
        <end position="285"/>
    </location>
</feature>
<keyword evidence="4" id="KW-0274">FAD</keyword>
<comment type="caution">
    <text evidence="10">The sequence shown here is derived from an EMBL/GenBank/DDBJ whole genome shotgun (WGS) entry which is preliminary data.</text>
</comment>
<feature type="chain" id="PRO_5021221483" description="FAD-binding PCMH-type domain-containing protein" evidence="8">
    <location>
        <begin position="20"/>
        <end position="542"/>
    </location>
</feature>
<evidence type="ECO:0000256" key="7">
    <source>
        <dbReference type="SAM" id="MobiDB-lite"/>
    </source>
</evidence>
<dbReference type="InterPro" id="IPR016171">
    <property type="entry name" value="Vanillyl_alc_oxidase_C-sub2"/>
</dbReference>
<proteinExistence type="inferred from homology"/>
<dbReference type="Proteomes" id="UP000298390">
    <property type="component" value="Unassembled WGS sequence"/>
</dbReference>
<dbReference type="InterPro" id="IPR016164">
    <property type="entry name" value="FAD-linked_Oxase-like_C"/>
</dbReference>
<organism evidence="10 11">
    <name type="scientific">Rhodofomes roseus</name>
    <dbReference type="NCBI Taxonomy" id="34475"/>
    <lineage>
        <taxon>Eukaryota</taxon>
        <taxon>Fungi</taxon>
        <taxon>Dikarya</taxon>
        <taxon>Basidiomycota</taxon>
        <taxon>Agaricomycotina</taxon>
        <taxon>Agaricomycetes</taxon>
        <taxon>Polyporales</taxon>
        <taxon>Rhodofomes</taxon>
    </lineage>
</organism>
<evidence type="ECO:0000256" key="2">
    <source>
        <dbReference type="ARBA" id="ARBA00008000"/>
    </source>
</evidence>
<accession>A0A4Y9XRW0</accession>
<dbReference type="Gene3D" id="1.10.45.10">
    <property type="entry name" value="Vanillyl-alcohol Oxidase, Chain A, domain 4"/>
    <property type="match status" value="1"/>
</dbReference>
<keyword evidence="3" id="KW-0285">Flavoprotein</keyword>
<dbReference type="Pfam" id="PF02913">
    <property type="entry name" value="FAD-oxidase_C"/>
    <property type="match status" value="1"/>
</dbReference>
<comment type="cofactor">
    <cofactor evidence="1">
        <name>FAD</name>
        <dbReference type="ChEBI" id="CHEBI:57692"/>
    </cofactor>
</comment>
<dbReference type="FunFam" id="3.30.465.10:FF:000001">
    <property type="entry name" value="D-2-hydroxyglutarate dehydrogenase, mitochondrial"/>
    <property type="match status" value="1"/>
</dbReference>
<dbReference type="PANTHER" id="PTHR43716">
    <property type="entry name" value="D-2-HYDROXYGLUTARATE DEHYDROGENASE, MITOCHONDRIAL"/>
    <property type="match status" value="1"/>
</dbReference>
<dbReference type="Gene3D" id="3.30.70.2190">
    <property type="match status" value="1"/>
</dbReference>
<dbReference type="InterPro" id="IPR006094">
    <property type="entry name" value="Oxid_FAD_bind_N"/>
</dbReference>
<dbReference type="PROSITE" id="PS51387">
    <property type="entry name" value="FAD_PCMH"/>
    <property type="match status" value="1"/>
</dbReference>
<dbReference type="EMBL" id="SEKV01001038">
    <property type="protein sequence ID" value="TFY52123.1"/>
    <property type="molecule type" value="Genomic_DNA"/>
</dbReference>
<dbReference type="FunFam" id="3.30.70.2740:FF:000002">
    <property type="entry name" value="D-2-hydroxyglutarate dehydrogenase mitochondrial"/>
    <property type="match status" value="1"/>
</dbReference>
<dbReference type="Pfam" id="PF01565">
    <property type="entry name" value="FAD_binding_4"/>
    <property type="match status" value="1"/>
</dbReference>
<dbReference type="SUPFAM" id="SSF55103">
    <property type="entry name" value="FAD-linked oxidases, C-terminal domain"/>
    <property type="match status" value="1"/>
</dbReference>
<protein>
    <recommendedName>
        <fullName evidence="9">FAD-binding PCMH-type domain-containing protein</fullName>
    </recommendedName>
</protein>
<dbReference type="FunFam" id="1.10.45.10:FF:000001">
    <property type="entry name" value="D-lactate dehydrogenase mitochondrial"/>
    <property type="match status" value="1"/>
</dbReference>
<dbReference type="GO" id="GO:0071949">
    <property type="term" value="F:FAD binding"/>
    <property type="evidence" value="ECO:0007669"/>
    <property type="project" value="InterPro"/>
</dbReference>
<evidence type="ECO:0000256" key="3">
    <source>
        <dbReference type="ARBA" id="ARBA00022630"/>
    </source>
</evidence>
<feature type="region of interest" description="Disordered" evidence="7">
    <location>
        <begin position="21"/>
        <end position="78"/>
    </location>
</feature>
<evidence type="ECO:0000256" key="1">
    <source>
        <dbReference type="ARBA" id="ARBA00001974"/>
    </source>
</evidence>
<dbReference type="STRING" id="34475.A0A4Y9XRW0"/>
<evidence type="ECO:0000256" key="4">
    <source>
        <dbReference type="ARBA" id="ARBA00022827"/>
    </source>
</evidence>
<dbReference type="Gene3D" id="3.30.465.10">
    <property type="match status" value="1"/>
</dbReference>
<evidence type="ECO:0000313" key="11">
    <source>
        <dbReference type="Proteomes" id="UP000298390"/>
    </source>
</evidence>
<evidence type="ECO:0000256" key="5">
    <source>
        <dbReference type="ARBA" id="ARBA00023002"/>
    </source>
</evidence>
<comment type="similarity">
    <text evidence="2">Belongs to the FAD-binding oxidoreductase/transferase type 4 family.</text>
</comment>
<dbReference type="InterPro" id="IPR051264">
    <property type="entry name" value="FAD-oxidored/transferase_4"/>
</dbReference>
<feature type="signal peptide" evidence="8">
    <location>
        <begin position="1"/>
        <end position="19"/>
    </location>
</feature>
<sequence length="542" mass="57975">MRALLLLCVELALCGLEETKVDHGCSPRSSAASRRAGCSAPRSSPAASPRRTPAAGLARSPSSTPSPRPTSRTSPTILPPAAILSTLSSASAADLEPFNNDWMNKYHGRSTTVLRPRTTQEVSAIVKHCSERRIGIVPQGGNTGLVGGSVPINDELVLSLGNMNSVRSFDDASGILVADAGCILQSLSDFLLPHDHVVPLDLGAKGSCQIGGNVSTNAGGLRLLRYGSLHGSVLGLEVVLPDGSILDQLTALRKDNTGYDLKQLFIGAEGTLGIVTGVSILTAAAPQASNNMMLALPTFSNVLPLYKEVKRQLAEILSAFEFIDRRAYDLAVKHGQGRALDEADVEGADCFVLVETSGSNREHDEQKLNKLLEDLMEQEPSLINTGVLATSPAQFSSLWAIREGLTESVGKEGKAYKYDISVPQDKFKEVLDITRDHLASKGLMHDQAVKHVVGYGHVGDGNLHLNVVADAYTPEIEAALEPFVYELVAKYQGSISAEHGIGVMKTHALPYSKNALSIEWMKKVKNLFDPKGIMNPGKVFEL</sequence>
<keyword evidence="8" id="KW-0732">Signal</keyword>
<dbReference type="AlphaFoldDB" id="A0A4Y9XRW0"/>
<dbReference type="InterPro" id="IPR016167">
    <property type="entry name" value="FAD-bd_PCMH_sub1"/>
</dbReference>
<dbReference type="GO" id="GO:0004458">
    <property type="term" value="F:D-lactate dehydrogenase (cytochrome) activity"/>
    <property type="evidence" value="ECO:0007669"/>
    <property type="project" value="UniProtKB-EC"/>
</dbReference>
<dbReference type="GO" id="GO:0005739">
    <property type="term" value="C:mitochondrion"/>
    <property type="evidence" value="ECO:0007669"/>
    <property type="project" value="TreeGrafter"/>
</dbReference>
<feature type="compositionally biased region" description="Low complexity" evidence="7">
    <location>
        <begin position="26"/>
        <end position="78"/>
    </location>
</feature>
<keyword evidence="5" id="KW-0560">Oxidoreductase</keyword>
<dbReference type="FunFam" id="3.30.43.10:FF:000011">
    <property type="entry name" value="D-lactate dehydrogenase (Cytochrome)"/>
    <property type="match status" value="1"/>
</dbReference>
<reference evidence="10 11" key="1">
    <citation type="submission" date="2019-01" db="EMBL/GenBank/DDBJ databases">
        <title>Genome sequencing of the rare red list fungi Fomitopsis rosea.</title>
        <authorList>
            <person name="Buettner E."/>
            <person name="Kellner H."/>
        </authorList>
    </citation>
    <scope>NUCLEOTIDE SEQUENCE [LARGE SCALE GENOMIC DNA]</scope>
    <source>
        <strain evidence="10 11">DSM 105464</strain>
    </source>
</reference>
<name>A0A4Y9XRW0_9APHY</name>
<dbReference type="InterPro" id="IPR004113">
    <property type="entry name" value="FAD-bd_oxidored_4_C"/>
</dbReference>
<evidence type="ECO:0000256" key="8">
    <source>
        <dbReference type="SAM" id="SignalP"/>
    </source>
</evidence>
<dbReference type="SUPFAM" id="SSF56176">
    <property type="entry name" value="FAD-binding/transporter-associated domain-like"/>
    <property type="match status" value="1"/>
</dbReference>
<dbReference type="InterPro" id="IPR016166">
    <property type="entry name" value="FAD-bd_PCMH"/>
</dbReference>
<gene>
    <name evidence="10" type="ORF">EVJ58_g10186</name>
</gene>
<evidence type="ECO:0000259" key="9">
    <source>
        <dbReference type="PROSITE" id="PS51387"/>
    </source>
</evidence>